<feature type="binding site" evidence="4">
    <location>
        <position position="110"/>
    </location>
    <ligand>
        <name>(6R)-10-formyltetrahydrofolate</name>
        <dbReference type="ChEBI" id="CHEBI:195366"/>
    </ligand>
</feature>
<dbReference type="Pfam" id="PF00551">
    <property type="entry name" value="Formyl_trans_N"/>
    <property type="match status" value="1"/>
</dbReference>
<keyword evidence="7" id="KW-1185">Reference proteome</keyword>
<evidence type="ECO:0000256" key="3">
    <source>
        <dbReference type="ARBA" id="ARBA00022755"/>
    </source>
</evidence>
<dbReference type="InterPro" id="IPR002376">
    <property type="entry name" value="Formyl_transf_N"/>
</dbReference>
<dbReference type="KEGG" id="mmyr:MXMO3_01959"/>
<gene>
    <name evidence="4" type="primary">purN</name>
    <name evidence="6" type="ORF">MXMO3_01959</name>
</gene>
<feature type="domain" description="Formyl transferase N-terminal" evidence="5">
    <location>
        <begin position="6"/>
        <end position="185"/>
    </location>
</feature>
<feature type="binding site" evidence="4">
    <location>
        <begin position="15"/>
        <end position="17"/>
    </location>
    <ligand>
        <name>N(1)-(5-phospho-beta-D-ribosyl)glycinamide</name>
        <dbReference type="ChEBI" id="CHEBI:143788"/>
    </ligand>
</feature>
<dbReference type="RefSeq" id="WP_117395748.1">
    <property type="nucleotide sequence ID" value="NZ_CP021330.1"/>
</dbReference>
<dbReference type="PANTHER" id="PTHR43369:SF2">
    <property type="entry name" value="PHOSPHORIBOSYLGLYCINAMIDE FORMYLTRANSFERASE"/>
    <property type="match status" value="1"/>
</dbReference>
<keyword evidence="3 4" id="KW-0658">Purine biosynthesis</keyword>
<evidence type="ECO:0000259" key="5">
    <source>
        <dbReference type="Pfam" id="PF00551"/>
    </source>
</evidence>
<evidence type="ECO:0000256" key="2">
    <source>
        <dbReference type="ARBA" id="ARBA00022679"/>
    </source>
</evidence>
<evidence type="ECO:0000313" key="6">
    <source>
        <dbReference type="EMBL" id="AVX04483.1"/>
    </source>
</evidence>
<dbReference type="Gene3D" id="3.40.50.170">
    <property type="entry name" value="Formyl transferase, N-terminal domain"/>
    <property type="match status" value="1"/>
</dbReference>
<evidence type="ECO:0000256" key="1">
    <source>
        <dbReference type="ARBA" id="ARBA00005054"/>
    </source>
</evidence>
<proteinExistence type="inferred from homology"/>
<dbReference type="GO" id="GO:0005829">
    <property type="term" value="C:cytosol"/>
    <property type="evidence" value="ECO:0007669"/>
    <property type="project" value="TreeGrafter"/>
</dbReference>
<dbReference type="SUPFAM" id="SSF53328">
    <property type="entry name" value="Formyltransferase"/>
    <property type="match status" value="1"/>
</dbReference>
<dbReference type="STRING" id="1122213.GCA_000423365_02259"/>
<dbReference type="InterPro" id="IPR004607">
    <property type="entry name" value="GART"/>
</dbReference>
<dbReference type="CDD" id="cd08645">
    <property type="entry name" value="FMT_core_GART"/>
    <property type="match status" value="1"/>
</dbReference>
<dbReference type="EMBL" id="CP021330">
    <property type="protein sequence ID" value="AVX04483.1"/>
    <property type="molecule type" value="Genomic_DNA"/>
</dbReference>
<dbReference type="UniPathway" id="UPA00074">
    <property type="reaction ID" value="UER00126"/>
</dbReference>
<dbReference type="HAMAP" id="MF_01930">
    <property type="entry name" value="PurN"/>
    <property type="match status" value="1"/>
</dbReference>
<comment type="function">
    <text evidence="4">Catalyzes the transfer of a formyl group from 10-formyltetrahydrofolate to 5-phospho-ribosyl-glycinamide (GAR), producing 5-phospho-ribosyl-N-formylglycinamide (FGAR) and tetrahydrofolate.</text>
</comment>
<sequence length="209" mass="22787">MSGKTKVAILISGRGSNMKSLIQAAKDKDYPAEIIGVFSNRADAAGLDFAKDHGIQTAVISHKDFNSREAFCDALDEQLEAWGAEFICLAGYMRIHSNAFAEKWLGKMLNIHPSLLPLFKGLKPQQQALDAGVKVSGASVHEVIPELDAGPIVMQGVVPVLEDDDADRLAARILKIEHQIYPKALAHYLKVQTNTDRSAAADQSLIWPQ</sequence>
<dbReference type="AlphaFoldDB" id="A0A2R4MES8"/>
<comment type="similarity">
    <text evidence="4">Belongs to the GART family.</text>
</comment>
<organism evidence="6 7">
    <name type="scientific">Maritalea myrionectae</name>
    <dbReference type="NCBI Taxonomy" id="454601"/>
    <lineage>
        <taxon>Bacteria</taxon>
        <taxon>Pseudomonadati</taxon>
        <taxon>Pseudomonadota</taxon>
        <taxon>Alphaproteobacteria</taxon>
        <taxon>Hyphomicrobiales</taxon>
        <taxon>Devosiaceae</taxon>
        <taxon>Maritalea</taxon>
    </lineage>
</organism>
<dbReference type="GO" id="GO:0004644">
    <property type="term" value="F:phosphoribosylglycinamide formyltransferase activity"/>
    <property type="evidence" value="ECO:0007669"/>
    <property type="project" value="UniProtKB-UniRule"/>
</dbReference>
<protein>
    <recommendedName>
        <fullName evidence="4">Phosphoribosylglycinamide formyltransferase</fullName>
        <ecNumber evidence="4">2.1.2.2</ecNumber>
    </recommendedName>
    <alternativeName>
        <fullName evidence="4">5'-phosphoribosylglycinamide transformylase</fullName>
    </alternativeName>
    <alternativeName>
        <fullName evidence="4">GAR transformylase</fullName>
        <shortName evidence="4">GART</shortName>
    </alternativeName>
</protein>
<dbReference type="EC" id="2.1.2.2" evidence="4"/>
<evidence type="ECO:0000256" key="4">
    <source>
        <dbReference type="HAMAP-Rule" id="MF_01930"/>
    </source>
</evidence>
<comment type="pathway">
    <text evidence="1 4">Purine metabolism; IMP biosynthesis via de novo pathway; N(2)-formyl-N(1)-(5-phospho-D-ribosyl)glycinamide from N(1)-(5-phospho-D-ribosyl)glycinamide (10-formyl THF route): step 1/1.</text>
</comment>
<dbReference type="GO" id="GO:0006189">
    <property type="term" value="P:'de novo' IMP biosynthetic process"/>
    <property type="evidence" value="ECO:0007669"/>
    <property type="project" value="UniProtKB-UniRule"/>
</dbReference>
<dbReference type="NCBIfam" id="TIGR00639">
    <property type="entry name" value="PurN"/>
    <property type="match status" value="1"/>
</dbReference>
<feature type="active site" description="Proton donor" evidence="4">
    <location>
        <position position="112"/>
    </location>
</feature>
<reference evidence="6 7" key="1">
    <citation type="submission" date="2017-05" db="EMBL/GenBank/DDBJ databases">
        <title>Genome Analysis of Maritalea myrionectae HL2708#5.</title>
        <authorList>
            <consortium name="Cotde Inc.-PKNU"/>
            <person name="Jang D."/>
            <person name="Oh H.-M."/>
        </authorList>
    </citation>
    <scope>NUCLEOTIDE SEQUENCE [LARGE SCALE GENOMIC DNA]</scope>
    <source>
        <strain evidence="6 7">HL2708#5</strain>
    </source>
</reference>
<dbReference type="InterPro" id="IPR036477">
    <property type="entry name" value="Formyl_transf_N_sf"/>
</dbReference>
<name>A0A2R4MES8_9HYPH</name>
<comment type="caution">
    <text evidence="4">Lacks conserved residue(s) required for the propagation of feature annotation.</text>
</comment>
<dbReference type="Proteomes" id="UP000258927">
    <property type="component" value="Chromosome"/>
</dbReference>
<dbReference type="PANTHER" id="PTHR43369">
    <property type="entry name" value="PHOSPHORIBOSYLGLYCINAMIDE FORMYLTRANSFERASE"/>
    <property type="match status" value="1"/>
</dbReference>
<feature type="binding site" evidence="4">
    <location>
        <position position="68"/>
    </location>
    <ligand>
        <name>(6R)-10-formyltetrahydrofolate</name>
        <dbReference type="ChEBI" id="CHEBI:195366"/>
    </ligand>
</feature>
<keyword evidence="2 4" id="KW-0808">Transferase</keyword>
<feature type="site" description="Raises pKa of active site His" evidence="4">
    <location>
        <position position="148"/>
    </location>
</feature>
<accession>A0A2R4MES8</accession>
<evidence type="ECO:0000313" key="7">
    <source>
        <dbReference type="Proteomes" id="UP000258927"/>
    </source>
</evidence>
<comment type="catalytic activity">
    <reaction evidence="4">
        <text>N(1)-(5-phospho-beta-D-ribosyl)glycinamide + (6R)-10-formyltetrahydrofolate = N(2)-formyl-N(1)-(5-phospho-beta-D-ribosyl)glycinamide + (6S)-5,6,7,8-tetrahydrofolate + H(+)</text>
        <dbReference type="Rhea" id="RHEA:15053"/>
        <dbReference type="ChEBI" id="CHEBI:15378"/>
        <dbReference type="ChEBI" id="CHEBI:57453"/>
        <dbReference type="ChEBI" id="CHEBI:143788"/>
        <dbReference type="ChEBI" id="CHEBI:147286"/>
        <dbReference type="ChEBI" id="CHEBI:195366"/>
        <dbReference type="EC" id="2.1.2.2"/>
    </reaction>
</comment>